<dbReference type="AlphaFoldDB" id="A0A6C0I0T3"/>
<protein>
    <submittedName>
        <fullName evidence="1">Uncharacterized protein</fullName>
    </submittedName>
</protein>
<dbReference type="EMBL" id="MN740074">
    <property type="protein sequence ID" value="QHT86618.1"/>
    <property type="molecule type" value="Genomic_DNA"/>
</dbReference>
<proteinExistence type="predicted"/>
<name>A0A6C0I0T3_9ZZZZ</name>
<evidence type="ECO:0000313" key="1">
    <source>
        <dbReference type="EMBL" id="QHT86618.1"/>
    </source>
</evidence>
<accession>A0A6C0I0T3</accession>
<organism evidence="1">
    <name type="scientific">viral metagenome</name>
    <dbReference type="NCBI Taxonomy" id="1070528"/>
    <lineage>
        <taxon>unclassified sequences</taxon>
        <taxon>metagenomes</taxon>
        <taxon>organismal metagenomes</taxon>
    </lineage>
</organism>
<sequence>MEYAYALDFRIIREGDGSTISSSIIERVAITDLEAIVKKGRDGVIISMMATPEFKSINIIIENPESAKGVITGSLEIPFPDEGETSIQTINGVIALQLLKIQNKNISALSFSDGSKKHIPTKGTAAISYANKAGNLNTNGNQYKPNADFKIVQRGINIKMSELLKSTIFNNKSIINTSTCYAYNGKNNCIKFASTLNTGEYNICSQCKGVLAQLEEFKCNKLNCTNSVFIDGKGNPKNEFCNECAK</sequence>
<reference evidence="1" key="1">
    <citation type="journal article" date="2020" name="Nature">
        <title>Giant virus diversity and host interactions through global metagenomics.</title>
        <authorList>
            <person name="Schulz F."/>
            <person name="Roux S."/>
            <person name="Paez-Espino D."/>
            <person name="Jungbluth S."/>
            <person name="Walsh D.A."/>
            <person name="Denef V.J."/>
            <person name="McMahon K.D."/>
            <person name="Konstantinidis K.T."/>
            <person name="Eloe-Fadrosh E.A."/>
            <person name="Kyrpides N.C."/>
            <person name="Woyke T."/>
        </authorList>
    </citation>
    <scope>NUCLEOTIDE SEQUENCE</scope>
    <source>
        <strain evidence="1">GVMAG-M-3300023184-186</strain>
    </source>
</reference>